<name>A0ACD4ZP39_9ACTN</name>
<accession>A0ACD4ZP39</accession>
<dbReference type="Proteomes" id="UP001348369">
    <property type="component" value="Chromosome"/>
</dbReference>
<evidence type="ECO:0000313" key="1">
    <source>
        <dbReference type="EMBL" id="WSC00149.1"/>
    </source>
</evidence>
<evidence type="ECO:0000313" key="2">
    <source>
        <dbReference type="Proteomes" id="UP001348369"/>
    </source>
</evidence>
<reference evidence="1" key="1">
    <citation type="submission" date="2022-10" db="EMBL/GenBank/DDBJ databases">
        <title>The complete genomes of actinobacterial strains from the NBC collection.</title>
        <authorList>
            <person name="Joergensen T.S."/>
            <person name="Alvarez Arevalo M."/>
            <person name="Sterndorff E.B."/>
            <person name="Faurdal D."/>
            <person name="Vuksanovic O."/>
            <person name="Mourched A.-S."/>
            <person name="Charusanti P."/>
            <person name="Shaw S."/>
            <person name="Blin K."/>
            <person name="Weber T."/>
        </authorList>
    </citation>
    <scope>NUCLEOTIDE SEQUENCE</scope>
    <source>
        <strain evidence="1">NBC 01771</strain>
    </source>
</reference>
<keyword evidence="2" id="KW-1185">Reference proteome</keyword>
<organism evidence="1 2">
    <name type="scientific">Streptomyces scopuliridis</name>
    <dbReference type="NCBI Taxonomy" id="452529"/>
    <lineage>
        <taxon>Bacteria</taxon>
        <taxon>Bacillati</taxon>
        <taxon>Actinomycetota</taxon>
        <taxon>Actinomycetes</taxon>
        <taxon>Kitasatosporales</taxon>
        <taxon>Streptomycetaceae</taxon>
        <taxon>Streptomyces</taxon>
    </lineage>
</organism>
<sequence length="40" mass="4243">MSRAHRYGGGAVPGVEIRELECFLVLAEELHFGRAVAGSG</sequence>
<proteinExistence type="predicted"/>
<protein>
    <submittedName>
        <fullName evidence="1">Uncharacterized protein</fullName>
    </submittedName>
</protein>
<dbReference type="EMBL" id="CP109109">
    <property type="protein sequence ID" value="WSC00149.1"/>
    <property type="molecule type" value="Genomic_DNA"/>
</dbReference>
<gene>
    <name evidence="1" type="ORF">OG835_26215</name>
</gene>